<evidence type="ECO:0000256" key="7">
    <source>
        <dbReference type="ARBA" id="ARBA00023180"/>
    </source>
</evidence>
<sequence>DEEDFLHDPSLPGKGKDGYQAPTRFKRRSSFPWRGVANISMLLLVILAILALFISYPVVSFLRENPINNLIDSNIRVNNTGQVPVLPNVPTLVDSATPTEALTRTGFDGESYTLVFSDEFEIDGRTFYPGDDPYWEAVDIWYGNTNDLEWYDPSQVVTRDGHLVITMDSTTTTLPGQSKGSTAPFTPDENHNLNYRSGMLQSWNKFCFTRGYIEVAVSLPGPNANTQGYWPGVWTMGNLARPGYTATTDGSWPYTYDSCDVGTFPNQTLADGSGPPAALKTDFGGLAKYNFELSWLSGQKNSACSCPGSDHPGPDVSVGRGAPEIDILEAEKDKAAVAGQVVSQSAQFAPFTADYNYSTTGDDWQFNSTTTRPNSYRGSAVQQALSGLSQVPGDGFQGSGQRLVSYGFEYWSDPKQPGSGFITWQVDGQQTLRMGAGAVGPDQGPDGSGVGQRLIPVEPMSIILNLGISNNWQTIDLTTMVFPAEMLVDYVRVYQRDDEKNIGCDPPDYPTMEYISNHDVAYTSGS</sequence>
<gene>
    <name evidence="12" type="ORF">GGX14DRAFT_612193</name>
</gene>
<dbReference type="SUPFAM" id="SSF49899">
    <property type="entry name" value="Concanavalin A-like lectins/glucanases"/>
    <property type="match status" value="1"/>
</dbReference>
<evidence type="ECO:0000259" key="11">
    <source>
        <dbReference type="PROSITE" id="PS51762"/>
    </source>
</evidence>
<evidence type="ECO:0000256" key="10">
    <source>
        <dbReference type="SAM" id="Phobius"/>
    </source>
</evidence>
<organism evidence="12 13">
    <name type="scientific">Mycena pura</name>
    <dbReference type="NCBI Taxonomy" id="153505"/>
    <lineage>
        <taxon>Eukaryota</taxon>
        <taxon>Fungi</taxon>
        <taxon>Dikarya</taxon>
        <taxon>Basidiomycota</taxon>
        <taxon>Agaricomycotina</taxon>
        <taxon>Agaricomycetes</taxon>
        <taxon>Agaricomycetidae</taxon>
        <taxon>Agaricales</taxon>
        <taxon>Marasmiineae</taxon>
        <taxon>Mycenaceae</taxon>
        <taxon>Mycena</taxon>
    </lineage>
</organism>
<evidence type="ECO:0000256" key="2">
    <source>
        <dbReference type="ARBA" id="ARBA00010962"/>
    </source>
</evidence>
<evidence type="ECO:0000256" key="8">
    <source>
        <dbReference type="ARBA" id="ARBA00023316"/>
    </source>
</evidence>
<dbReference type="Pfam" id="PF03935">
    <property type="entry name" value="SKN1_KRE6_Sbg1"/>
    <property type="match status" value="1"/>
</dbReference>
<comment type="subcellular location">
    <subcellularLocation>
        <location evidence="1">Membrane</location>
        <topology evidence="1">Single-pass type II membrane protein</topology>
    </subcellularLocation>
</comment>
<dbReference type="PANTHER" id="PTHR31361">
    <property type="entry name" value="BETA-GLUCAN SYNTHESIS-ASSOCIATED PROTEIN KRE6-RELATED"/>
    <property type="match status" value="1"/>
</dbReference>
<proteinExistence type="inferred from homology"/>
<dbReference type="InterPro" id="IPR000757">
    <property type="entry name" value="Beta-glucanase-like"/>
</dbReference>
<evidence type="ECO:0000313" key="13">
    <source>
        <dbReference type="Proteomes" id="UP001219525"/>
    </source>
</evidence>
<evidence type="ECO:0000256" key="4">
    <source>
        <dbReference type="ARBA" id="ARBA00022968"/>
    </source>
</evidence>
<keyword evidence="5 10" id="KW-1133">Transmembrane helix</keyword>
<keyword evidence="6 10" id="KW-0472">Membrane</keyword>
<dbReference type="GO" id="GO:0005886">
    <property type="term" value="C:plasma membrane"/>
    <property type="evidence" value="ECO:0007669"/>
    <property type="project" value="TreeGrafter"/>
</dbReference>
<dbReference type="EMBL" id="JARJCW010000002">
    <property type="protein sequence ID" value="KAJ7228320.1"/>
    <property type="molecule type" value="Genomic_DNA"/>
</dbReference>
<evidence type="ECO:0000256" key="5">
    <source>
        <dbReference type="ARBA" id="ARBA00022989"/>
    </source>
</evidence>
<keyword evidence="3 10" id="KW-0812">Transmembrane</keyword>
<dbReference type="InterPro" id="IPR013320">
    <property type="entry name" value="ConA-like_dom_sf"/>
</dbReference>
<keyword evidence="4" id="KW-0735">Signal-anchor</keyword>
<dbReference type="GO" id="GO:0005789">
    <property type="term" value="C:endoplasmic reticulum membrane"/>
    <property type="evidence" value="ECO:0007669"/>
    <property type="project" value="TreeGrafter"/>
</dbReference>
<comment type="caution">
    <text evidence="12">The sequence shown here is derived from an EMBL/GenBank/DDBJ whole genome shotgun (WGS) entry which is preliminary data.</text>
</comment>
<comment type="similarity">
    <text evidence="2">Belongs to the SKN1/KRE6 family.</text>
</comment>
<feature type="transmembrane region" description="Helical" evidence="10">
    <location>
        <begin position="36"/>
        <end position="59"/>
    </location>
</feature>
<reference evidence="12" key="1">
    <citation type="submission" date="2023-03" db="EMBL/GenBank/DDBJ databases">
        <title>Massive genome expansion in bonnet fungi (Mycena s.s.) driven by repeated elements and novel gene families across ecological guilds.</title>
        <authorList>
            <consortium name="Lawrence Berkeley National Laboratory"/>
            <person name="Harder C.B."/>
            <person name="Miyauchi S."/>
            <person name="Viragh M."/>
            <person name="Kuo A."/>
            <person name="Thoen E."/>
            <person name="Andreopoulos B."/>
            <person name="Lu D."/>
            <person name="Skrede I."/>
            <person name="Drula E."/>
            <person name="Henrissat B."/>
            <person name="Morin E."/>
            <person name="Kohler A."/>
            <person name="Barry K."/>
            <person name="LaButti K."/>
            <person name="Morin E."/>
            <person name="Salamov A."/>
            <person name="Lipzen A."/>
            <person name="Mereny Z."/>
            <person name="Hegedus B."/>
            <person name="Baldrian P."/>
            <person name="Stursova M."/>
            <person name="Weitz H."/>
            <person name="Taylor A."/>
            <person name="Grigoriev I.V."/>
            <person name="Nagy L.G."/>
            <person name="Martin F."/>
            <person name="Kauserud H."/>
        </authorList>
    </citation>
    <scope>NUCLEOTIDE SEQUENCE</scope>
    <source>
        <strain evidence="12">9144</strain>
    </source>
</reference>
<feature type="non-terminal residue" evidence="12">
    <location>
        <position position="526"/>
    </location>
</feature>
<keyword evidence="7" id="KW-0325">Glycoprotein</keyword>
<feature type="non-terminal residue" evidence="12">
    <location>
        <position position="1"/>
    </location>
</feature>
<dbReference type="InterPro" id="IPR005629">
    <property type="entry name" value="Skn1/Kre6/Sbg1"/>
</dbReference>
<protein>
    <submittedName>
        <fullName evidence="12">Concanavalin A-like lectin/glucanase</fullName>
    </submittedName>
</protein>
<dbReference type="GO" id="GO:0015926">
    <property type="term" value="F:glucosidase activity"/>
    <property type="evidence" value="ECO:0007669"/>
    <property type="project" value="TreeGrafter"/>
</dbReference>
<feature type="region of interest" description="Disordered" evidence="9">
    <location>
        <begin position="1"/>
        <end position="22"/>
    </location>
</feature>
<keyword evidence="8" id="KW-0961">Cell wall biogenesis/degradation</keyword>
<dbReference type="PROSITE" id="PS51762">
    <property type="entry name" value="GH16_2"/>
    <property type="match status" value="1"/>
</dbReference>
<dbReference type="AlphaFoldDB" id="A0AAD6YSU9"/>
<evidence type="ECO:0000256" key="9">
    <source>
        <dbReference type="SAM" id="MobiDB-lite"/>
    </source>
</evidence>
<dbReference type="GO" id="GO:0006078">
    <property type="term" value="P:(1-&gt;6)-beta-D-glucan biosynthetic process"/>
    <property type="evidence" value="ECO:0007669"/>
    <property type="project" value="TreeGrafter"/>
</dbReference>
<feature type="domain" description="GH16" evidence="11">
    <location>
        <begin position="105"/>
        <end position="499"/>
    </location>
</feature>
<evidence type="ECO:0000256" key="3">
    <source>
        <dbReference type="ARBA" id="ARBA00022692"/>
    </source>
</evidence>
<accession>A0AAD6YSU9</accession>
<dbReference type="Proteomes" id="UP001219525">
    <property type="component" value="Unassembled WGS sequence"/>
</dbReference>
<evidence type="ECO:0000313" key="12">
    <source>
        <dbReference type="EMBL" id="KAJ7228320.1"/>
    </source>
</evidence>
<evidence type="ECO:0000256" key="6">
    <source>
        <dbReference type="ARBA" id="ARBA00023136"/>
    </source>
</evidence>
<dbReference type="PANTHER" id="PTHR31361:SF15">
    <property type="entry name" value="GH16 DOMAIN-CONTAINING PROTEIN"/>
    <property type="match status" value="1"/>
</dbReference>
<name>A0AAD6YSU9_9AGAR</name>
<dbReference type="GO" id="GO:0031505">
    <property type="term" value="P:fungal-type cell wall organization"/>
    <property type="evidence" value="ECO:0007669"/>
    <property type="project" value="TreeGrafter"/>
</dbReference>
<keyword evidence="13" id="KW-1185">Reference proteome</keyword>
<evidence type="ECO:0000256" key="1">
    <source>
        <dbReference type="ARBA" id="ARBA00004606"/>
    </source>
</evidence>
<dbReference type="Gene3D" id="2.60.120.200">
    <property type="match status" value="2"/>
</dbReference>